<dbReference type="PIRSF" id="PIRSF028757">
    <property type="entry name" value="LD-carboxypeptidase"/>
    <property type="match status" value="1"/>
</dbReference>
<dbReference type="EMBL" id="CP003985">
    <property type="protein sequence ID" value="AGF79367.1"/>
    <property type="molecule type" value="Genomic_DNA"/>
</dbReference>
<dbReference type="GO" id="GO:0006508">
    <property type="term" value="P:proteolysis"/>
    <property type="evidence" value="ECO:0007669"/>
    <property type="project" value="UniProtKB-KW"/>
</dbReference>
<keyword evidence="3" id="KW-0645">Protease</keyword>
<dbReference type="STRING" id="1167006.UWK_02836"/>
<dbReference type="PATRIC" id="fig|1167006.5.peg.3064"/>
<feature type="active site" description="Charge relay system" evidence="6">
    <location>
        <position position="283"/>
    </location>
</feature>
<evidence type="ECO:0000256" key="5">
    <source>
        <dbReference type="ARBA" id="ARBA00022825"/>
    </source>
</evidence>
<dbReference type="InterPro" id="IPR027478">
    <property type="entry name" value="LdcA_N"/>
</dbReference>
<organism evidence="9 10">
    <name type="scientific">Desulfocapsa sulfexigens (strain DSM 10523 / SB164P1)</name>
    <dbReference type="NCBI Taxonomy" id="1167006"/>
    <lineage>
        <taxon>Bacteria</taxon>
        <taxon>Pseudomonadati</taxon>
        <taxon>Thermodesulfobacteriota</taxon>
        <taxon>Desulfobulbia</taxon>
        <taxon>Desulfobulbales</taxon>
        <taxon>Desulfocapsaceae</taxon>
        <taxon>Desulfocapsa</taxon>
    </lineage>
</organism>
<dbReference type="PANTHER" id="PTHR30237">
    <property type="entry name" value="MURAMOYLTETRAPEPTIDE CARBOXYPEPTIDASE"/>
    <property type="match status" value="1"/>
</dbReference>
<dbReference type="Gene3D" id="3.50.30.60">
    <property type="entry name" value="LD-carboxypeptidase A C-terminal domain-like"/>
    <property type="match status" value="1"/>
</dbReference>
<keyword evidence="4" id="KW-0378">Hydrolase</keyword>
<dbReference type="CDD" id="cd07025">
    <property type="entry name" value="Peptidase_S66"/>
    <property type="match status" value="1"/>
</dbReference>
<dbReference type="Pfam" id="PF17676">
    <property type="entry name" value="Peptidase_S66C"/>
    <property type="match status" value="1"/>
</dbReference>
<evidence type="ECO:0000256" key="2">
    <source>
        <dbReference type="ARBA" id="ARBA00022645"/>
    </source>
</evidence>
<dbReference type="Proteomes" id="UP000011721">
    <property type="component" value="Chromosome"/>
</dbReference>
<keyword evidence="5" id="KW-0720">Serine protease</keyword>
<gene>
    <name evidence="9" type="ordered locus">UWK_02836</name>
</gene>
<feature type="domain" description="LD-carboxypeptidase N-terminal" evidence="7">
    <location>
        <begin position="17"/>
        <end position="134"/>
    </location>
</feature>
<dbReference type="SUPFAM" id="SSF52317">
    <property type="entry name" value="Class I glutamine amidotransferase-like"/>
    <property type="match status" value="1"/>
</dbReference>
<dbReference type="HOGENOM" id="CLU_034346_3_1_7"/>
<dbReference type="GO" id="GO:0004180">
    <property type="term" value="F:carboxypeptidase activity"/>
    <property type="evidence" value="ECO:0007669"/>
    <property type="project" value="UniProtKB-KW"/>
</dbReference>
<dbReference type="RefSeq" id="WP_015405053.1">
    <property type="nucleotide sequence ID" value="NC_020304.1"/>
</dbReference>
<comment type="similarity">
    <text evidence="1">Belongs to the peptidase S66 family.</text>
</comment>
<keyword evidence="2" id="KW-0121">Carboxypeptidase</keyword>
<dbReference type="InterPro" id="IPR040449">
    <property type="entry name" value="Peptidase_S66_N"/>
</dbReference>
<feature type="active site" description="Nucleophile" evidence="6">
    <location>
        <position position="114"/>
    </location>
</feature>
<protein>
    <submittedName>
        <fullName evidence="9">Putative MccF-like protein (Microcin C7 resistance)</fullName>
    </submittedName>
</protein>
<dbReference type="Pfam" id="PF02016">
    <property type="entry name" value="Peptidase_S66"/>
    <property type="match status" value="1"/>
</dbReference>
<dbReference type="PANTHER" id="PTHR30237:SF2">
    <property type="entry name" value="MUREIN TETRAPEPTIDE CARBOXYPEPTIDASE"/>
    <property type="match status" value="1"/>
</dbReference>
<evidence type="ECO:0000259" key="7">
    <source>
        <dbReference type="Pfam" id="PF02016"/>
    </source>
</evidence>
<feature type="domain" description="LD-carboxypeptidase C-terminal" evidence="8">
    <location>
        <begin position="178"/>
        <end position="296"/>
    </location>
</feature>
<evidence type="ECO:0000256" key="3">
    <source>
        <dbReference type="ARBA" id="ARBA00022670"/>
    </source>
</evidence>
<feature type="active site" description="Charge relay system" evidence="6">
    <location>
        <position position="209"/>
    </location>
</feature>
<dbReference type="GO" id="GO:0008236">
    <property type="term" value="F:serine-type peptidase activity"/>
    <property type="evidence" value="ECO:0007669"/>
    <property type="project" value="UniProtKB-KW"/>
</dbReference>
<dbReference type="OrthoDB" id="9807329at2"/>
<evidence type="ECO:0000259" key="8">
    <source>
        <dbReference type="Pfam" id="PF17676"/>
    </source>
</evidence>
<evidence type="ECO:0000313" key="10">
    <source>
        <dbReference type="Proteomes" id="UP000011721"/>
    </source>
</evidence>
<proteinExistence type="inferred from homology"/>
<dbReference type="SUPFAM" id="SSF141986">
    <property type="entry name" value="LD-carboxypeptidase A C-terminal domain-like"/>
    <property type="match status" value="1"/>
</dbReference>
<keyword evidence="10" id="KW-1185">Reference proteome</keyword>
<dbReference type="InterPro" id="IPR027461">
    <property type="entry name" value="Carboxypeptidase_A_C_sf"/>
</dbReference>
<evidence type="ECO:0000256" key="1">
    <source>
        <dbReference type="ARBA" id="ARBA00010233"/>
    </source>
</evidence>
<name>M1PCM7_DESSD</name>
<dbReference type="InterPro" id="IPR040921">
    <property type="entry name" value="Peptidase_S66C"/>
</dbReference>
<dbReference type="Gene3D" id="3.40.50.10740">
    <property type="entry name" value="Class I glutamine amidotransferase-like"/>
    <property type="match status" value="1"/>
</dbReference>
<reference evidence="10" key="1">
    <citation type="journal article" date="2013" name="Stand. Genomic Sci.">
        <title>Complete genome sequence of Desulfocapsa sulfexigens, a marine deltaproteobacterium specialized in disproportionating inorganic sulfur compounds.</title>
        <authorList>
            <person name="Finster K.W."/>
            <person name="Kjeldsen K.U."/>
            <person name="Kube M."/>
            <person name="Reinhardt R."/>
            <person name="Mussmann M."/>
            <person name="Amann R."/>
            <person name="Schreiber L."/>
        </authorList>
    </citation>
    <scope>NUCLEOTIDE SEQUENCE [LARGE SCALE GENOMIC DNA]</scope>
    <source>
        <strain evidence="10">DSM 10523 / SB164P1</strain>
    </source>
</reference>
<evidence type="ECO:0000256" key="6">
    <source>
        <dbReference type="PIRSR" id="PIRSR028757-1"/>
    </source>
</evidence>
<dbReference type="AlphaFoldDB" id="M1PCM7"/>
<accession>M1PCM7</accession>
<sequence length="311" mass="34773">MTYNSRLPAPLQPGDCIGIIAPAGQIHDTKPLEQGMAILQNMGFELRLPRNLWPGKGYLADSDANRALEFHRMWSDPEISALLALRGGFGSLRLLPFLNPEDIKKERKLLIGFSDITILHSAIHQTNDLITLHGPMLTTLSSISSDSLQHFYACLSGNWDKPLQNHQIEVLRDGPPVRGKLIGGNLSSLISILATAIDQDWSKKIVFLEDVGEPLYRLDRMFTQLWHSGKINQPAGIILGDFSINQEQDSLEKIRFHEEIWKRVLELTEAAGMPVWGNFPIGHGRNNLTMPHGADALMDSNAVRLSYPHRP</sequence>
<dbReference type="InterPro" id="IPR003507">
    <property type="entry name" value="S66_fam"/>
</dbReference>
<evidence type="ECO:0000256" key="4">
    <source>
        <dbReference type="ARBA" id="ARBA00022801"/>
    </source>
</evidence>
<dbReference type="InterPro" id="IPR029062">
    <property type="entry name" value="Class_I_gatase-like"/>
</dbReference>
<dbReference type="KEGG" id="dsf:UWK_02836"/>
<evidence type="ECO:0000313" key="9">
    <source>
        <dbReference type="EMBL" id="AGF79367.1"/>
    </source>
</evidence>
<dbReference type="eggNOG" id="COG1619">
    <property type="taxonomic scope" value="Bacteria"/>
</dbReference>